<dbReference type="EC" id="3.1.3.15" evidence="3 8"/>
<evidence type="ECO:0000313" key="10">
    <source>
        <dbReference type="EMBL" id="GAW93065.1"/>
    </source>
</evidence>
<keyword evidence="4 8" id="KW-0028">Amino-acid biosynthesis</keyword>
<evidence type="ECO:0000256" key="1">
    <source>
        <dbReference type="ARBA" id="ARBA00004970"/>
    </source>
</evidence>
<gene>
    <name evidence="10" type="ORF">KKC1_22060</name>
</gene>
<accession>A0A1Z5HUQ8</accession>
<dbReference type="RefSeq" id="WP_088554279.1">
    <property type="nucleotide sequence ID" value="NZ_BDGJ01000111.1"/>
</dbReference>
<dbReference type="GO" id="GO:0004401">
    <property type="term" value="F:histidinol-phosphatase activity"/>
    <property type="evidence" value="ECO:0007669"/>
    <property type="project" value="UniProtKB-UniRule"/>
</dbReference>
<keyword evidence="6 8" id="KW-0368">Histidine biosynthesis</keyword>
<evidence type="ECO:0000256" key="4">
    <source>
        <dbReference type="ARBA" id="ARBA00022605"/>
    </source>
</evidence>
<dbReference type="PANTHER" id="PTHR21039:SF0">
    <property type="entry name" value="HISTIDINOL-PHOSPHATASE"/>
    <property type="match status" value="1"/>
</dbReference>
<feature type="domain" description="Polymerase/histidinol phosphatase N-terminal" evidence="9">
    <location>
        <begin position="3"/>
        <end position="97"/>
    </location>
</feature>
<dbReference type="InterPro" id="IPR004013">
    <property type="entry name" value="PHP_dom"/>
</dbReference>
<dbReference type="Proteomes" id="UP000197032">
    <property type="component" value="Unassembled WGS sequence"/>
</dbReference>
<evidence type="ECO:0000259" key="9">
    <source>
        <dbReference type="SMART" id="SM00481"/>
    </source>
</evidence>
<dbReference type="Pfam" id="PF02811">
    <property type="entry name" value="PHP"/>
    <property type="match status" value="1"/>
</dbReference>
<dbReference type="EMBL" id="BDGJ01000111">
    <property type="protein sequence ID" value="GAW93065.1"/>
    <property type="molecule type" value="Genomic_DNA"/>
</dbReference>
<dbReference type="InterPro" id="IPR016195">
    <property type="entry name" value="Pol/histidinol_Pase-like"/>
</dbReference>
<dbReference type="GO" id="GO:0005737">
    <property type="term" value="C:cytoplasm"/>
    <property type="evidence" value="ECO:0007669"/>
    <property type="project" value="TreeGrafter"/>
</dbReference>
<sequence length="280" mass="32106">MLVDYHIHPDFSYDAEGTVEEYCAKAVEMGFEEICFTPHYESDPCRQEIDGFARVEGKLVPITSDWLTPYFDAVRRAAHRFKDHLKVKVGLEVDHIPERESDLRQVIESYPFDFVLGAVHSLDHIAISSRNECFTYFERKEVWELWDDYFDILRDLVESGLYDAVAHLDVYKRHGLRYYPAEEICAVPPQAEKLLEAIARRGMVIEVNTSGFRQGIDQSFPSIDLIKLAADKGVKLFTLGSDAHRLKELGQGIRRGKEIIHKLGLGVVTFSRRSIERIAG</sequence>
<dbReference type="InterPro" id="IPR003141">
    <property type="entry name" value="Pol/His_phosphatase_N"/>
</dbReference>
<organism evidence="10 11">
    <name type="scientific">Calderihabitans maritimus</name>
    <dbReference type="NCBI Taxonomy" id="1246530"/>
    <lineage>
        <taxon>Bacteria</taxon>
        <taxon>Bacillati</taxon>
        <taxon>Bacillota</taxon>
        <taxon>Clostridia</taxon>
        <taxon>Neomoorellales</taxon>
        <taxon>Calderihabitantaceae</taxon>
        <taxon>Calderihabitans</taxon>
    </lineage>
</organism>
<comment type="caution">
    <text evidence="10">The sequence shown here is derived from an EMBL/GenBank/DDBJ whole genome shotgun (WGS) entry which is preliminary data.</text>
</comment>
<evidence type="ECO:0000256" key="3">
    <source>
        <dbReference type="ARBA" id="ARBA00013085"/>
    </source>
</evidence>
<dbReference type="AlphaFoldDB" id="A0A1Z5HUQ8"/>
<dbReference type="SUPFAM" id="SSF89550">
    <property type="entry name" value="PHP domain-like"/>
    <property type="match status" value="1"/>
</dbReference>
<dbReference type="GO" id="GO:0000105">
    <property type="term" value="P:L-histidine biosynthetic process"/>
    <property type="evidence" value="ECO:0007669"/>
    <property type="project" value="UniProtKB-UniRule"/>
</dbReference>
<keyword evidence="5 8" id="KW-0378">Hydrolase</keyword>
<comment type="pathway">
    <text evidence="1 8">Amino-acid biosynthesis; L-histidine biosynthesis; L-histidine from 5-phospho-alpha-D-ribose 1-diphosphate: step 8/9.</text>
</comment>
<dbReference type="InterPro" id="IPR010140">
    <property type="entry name" value="Histidinol_P_phosphatase_HisJ"/>
</dbReference>
<dbReference type="SMART" id="SM00481">
    <property type="entry name" value="POLIIIAc"/>
    <property type="match status" value="1"/>
</dbReference>
<dbReference type="UniPathway" id="UPA00031">
    <property type="reaction ID" value="UER00013"/>
</dbReference>
<evidence type="ECO:0000256" key="8">
    <source>
        <dbReference type="RuleBase" id="RU366003"/>
    </source>
</evidence>
<comment type="catalytic activity">
    <reaction evidence="7 8">
        <text>L-histidinol phosphate + H2O = L-histidinol + phosphate</text>
        <dbReference type="Rhea" id="RHEA:14465"/>
        <dbReference type="ChEBI" id="CHEBI:15377"/>
        <dbReference type="ChEBI" id="CHEBI:43474"/>
        <dbReference type="ChEBI" id="CHEBI:57699"/>
        <dbReference type="ChEBI" id="CHEBI:57980"/>
        <dbReference type="EC" id="3.1.3.15"/>
    </reaction>
</comment>
<evidence type="ECO:0000256" key="2">
    <source>
        <dbReference type="ARBA" id="ARBA00009152"/>
    </source>
</evidence>
<dbReference type="NCBIfam" id="TIGR01856">
    <property type="entry name" value="hisJ_fam"/>
    <property type="match status" value="1"/>
</dbReference>
<dbReference type="PANTHER" id="PTHR21039">
    <property type="entry name" value="HISTIDINOL PHOSPHATASE-RELATED"/>
    <property type="match status" value="1"/>
</dbReference>
<proteinExistence type="inferred from homology"/>
<reference evidence="11" key="1">
    <citation type="journal article" date="2017" name="Appl. Environ. Microbiol.">
        <title>Genomic Analysis of Calderihabitans maritimus KKC1, a Thermophilic, Hydrogenogenic, Carboxydotrophic Bacterium Isolated from Marine Sediment.</title>
        <authorList>
            <person name="Omae K."/>
            <person name="Yoneda Y."/>
            <person name="Fukuyama Y."/>
            <person name="Yoshida T."/>
            <person name="Sako Y."/>
        </authorList>
    </citation>
    <scope>NUCLEOTIDE SEQUENCE [LARGE SCALE GENOMIC DNA]</scope>
    <source>
        <strain evidence="11">KKC1</strain>
    </source>
</reference>
<dbReference type="CDD" id="cd12110">
    <property type="entry name" value="PHP_HisPPase_Hisj_like"/>
    <property type="match status" value="1"/>
</dbReference>
<evidence type="ECO:0000313" key="11">
    <source>
        <dbReference type="Proteomes" id="UP000197032"/>
    </source>
</evidence>
<dbReference type="OrthoDB" id="9775255at2"/>
<comment type="similarity">
    <text evidence="2 8">Belongs to the PHP hydrolase family. HisK subfamily.</text>
</comment>
<dbReference type="Gene3D" id="3.20.20.140">
    <property type="entry name" value="Metal-dependent hydrolases"/>
    <property type="match status" value="1"/>
</dbReference>
<keyword evidence="11" id="KW-1185">Reference proteome</keyword>
<name>A0A1Z5HUQ8_9FIRM</name>
<evidence type="ECO:0000256" key="5">
    <source>
        <dbReference type="ARBA" id="ARBA00022801"/>
    </source>
</evidence>
<protein>
    <recommendedName>
        <fullName evidence="3 8">Histidinol-phosphatase</fullName>
        <shortName evidence="8">HolPase</shortName>
        <ecNumber evidence="3 8">3.1.3.15</ecNumber>
    </recommendedName>
</protein>
<evidence type="ECO:0000256" key="6">
    <source>
        <dbReference type="ARBA" id="ARBA00023102"/>
    </source>
</evidence>
<evidence type="ECO:0000256" key="7">
    <source>
        <dbReference type="ARBA" id="ARBA00049158"/>
    </source>
</evidence>